<name>A0A0A9HL55_ARUDO</name>
<dbReference type="AlphaFoldDB" id="A0A0A9HL55"/>
<proteinExistence type="predicted"/>
<reference evidence="1" key="1">
    <citation type="submission" date="2014-09" db="EMBL/GenBank/DDBJ databases">
        <authorList>
            <person name="Magalhaes I.L.F."/>
            <person name="Oliveira U."/>
            <person name="Santos F.R."/>
            <person name="Vidigal T.H.D.A."/>
            <person name="Brescovit A.D."/>
            <person name="Santos A.J."/>
        </authorList>
    </citation>
    <scope>NUCLEOTIDE SEQUENCE</scope>
    <source>
        <tissue evidence="1">Shoot tissue taken approximately 20 cm above the soil surface</tissue>
    </source>
</reference>
<dbReference type="EMBL" id="GBRH01161332">
    <property type="protein sequence ID" value="JAE36564.1"/>
    <property type="molecule type" value="Transcribed_RNA"/>
</dbReference>
<accession>A0A0A9HL55</accession>
<reference evidence="1" key="2">
    <citation type="journal article" date="2015" name="Data Brief">
        <title>Shoot transcriptome of the giant reed, Arundo donax.</title>
        <authorList>
            <person name="Barrero R.A."/>
            <person name="Guerrero F.D."/>
            <person name="Moolhuijzen P."/>
            <person name="Goolsby J.A."/>
            <person name="Tidwell J."/>
            <person name="Bellgard S.E."/>
            <person name="Bellgard M.I."/>
        </authorList>
    </citation>
    <scope>NUCLEOTIDE SEQUENCE</scope>
    <source>
        <tissue evidence="1">Shoot tissue taken approximately 20 cm above the soil surface</tissue>
    </source>
</reference>
<organism evidence="1">
    <name type="scientific">Arundo donax</name>
    <name type="common">Giant reed</name>
    <name type="synonym">Donax arundinaceus</name>
    <dbReference type="NCBI Taxonomy" id="35708"/>
    <lineage>
        <taxon>Eukaryota</taxon>
        <taxon>Viridiplantae</taxon>
        <taxon>Streptophyta</taxon>
        <taxon>Embryophyta</taxon>
        <taxon>Tracheophyta</taxon>
        <taxon>Spermatophyta</taxon>
        <taxon>Magnoliopsida</taxon>
        <taxon>Liliopsida</taxon>
        <taxon>Poales</taxon>
        <taxon>Poaceae</taxon>
        <taxon>PACMAD clade</taxon>
        <taxon>Arundinoideae</taxon>
        <taxon>Arundineae</taxon>
        <taxon>Arundo</taxon>
    </lineage>
</organism>
<protein>
    <submittedName>
        <fullName evidence="1">Uncharacterized protein</fullName>
    </submittedName>
</protein>
<sequence length="24" mass="2893">MSQNNQICKSSIYLCIYVYMSKYI</sequence>
<evidence type="ECO:0000313" key="1">
    <source>
        <dbReference type="EMBL" id="JAE36564.1"/>
    </source>
</evidence>